<protein>
    <submittedName>
        <fullName evidence="2">Uncharacterized protein</fullName>
    </submittedName>
</protein>
<dbReference type="Proteomes" id="UP000286976">
    <property type="component" value="Unassembled WGS sequence"/>
</dbReference>
<dbReference type="EMBL" id="PIPQ01000002">
    <property type="protein sequence ID" value="RUO42707.1"/>
    <property type="molecule type" value="Genomic_DNA"/>
</dbReference>
<gene>
    <name evidence="2" type="ORF">CWE15_04650</name>
</gene>
<evidence type="ECO:0000313" key="3">
    <source>
        <dbReference type="Proteomes" id="UP000286976"/>
    </source>
</evidence>
<keyword evidence="1" id="KW-0812">Transmembrane</keyword>
<proteinExistence type="predicted"/>
<organism evidence="2 3">
    <name type="scientific">Aliidiomarina taiwanensis</name>
    <dbReference type="NCBI Taxonomy" id="946228"/>
    <lineage>
        <taxon>Bacteria</taxon>
        <taxon>Pseudomonadati</taxon>
        <taxon>Pseudomonadota</taxon>
        <taxon>Gammaproteobacteria</taxon>
        <taxon>Alteromonadales</taxon>
        <taxon>Idiomarinaceae</taxon>
        <taxon>Aliidiomarina</taxon>
    </lineage>
</organism>
<reference evidence="2 3" key="1">
    <citation type="journal article" date="2011" name="Front. Microbiol.">
        <title>Genomic signatures of strain selection and enhancement in Bacillus atrophaeus var. globigii, a historical biowarfare simulant.</title>
        <authorList>
            <person name="Gibbons H.S."/>
            <person name="Broomall S.M."/>
            <person name="McNew L.A."/>
            <person name="Daligault H."/>
            <person name="Chapman C."/>
            <person name="Bruce D."/>
            <person name="Karavis M."/>
            <person name="Krepps M."/>
            <person name="McGregor P.A."/>
            <person name="Hong C."/>
            <person name="Park K.H."/>
            <person name="Akmal A."/>
            <person name="Feldman A."/>
            <person name="Lin J.S."/>
            <person name="Chang W.E."/>
            <person name="Higgs B.W."/>
            <person name="Demirev P."/>
            <person name="Lindquist J."/>
            <person name="Liem A."/>
            <person name="Fochler E."/>
            <person name="Read T.D."/>
            <person name="Tapia R."/>
            <person name="Johnson S."/>
            <person name="Bishop-Lilly K.A."/>
            <person name="Detter C."/>
            <person name="Han C."/>
            <person name="Sozhamannan S."/>
            <person name="Rosenzweig C.N."/>
            <person name="Skowronski E.W."/>
        </authorList>
    </citation>
    <scope>NUCLEOTIDE SEQUENCE [LARGE SCALE GENOMIC DNA]</scope>
    <source>
        <strain evidence="2 3">AIT1</strain>
    </source>
</reference>
<evidence type="ECO:0000256" key="1">
    <source>
        <dbReference type="SAM" id="Phobius"/>
    </source>
</evidence>
<keyword evidence="3" id="KW-1185">Reference proteome</keyword>
<evidence type="ECO:0000313" key="2">
    <source>
        <dbReference type="EMBL" id="RUO42707.1"/>
    </source>
</evidence>
<name>A0A432X7D7_9GAMM</name>
<dbReference type="RefSeq" id="WP_126756917.1">
    <property type="nucleotide sequence ID" value="NZ_PIPQ01000002.1"/>
</dbReference>
<keyword evidence="1" id="KW-0472">Membrane</keyword>
<feature type="transmembrane region" description="Helical" evidence="1">
    <location>
        <begin position="23"/>
        <end position="42"/>
    </location>
</feature>
<accession>A0A432X7D7</accession>
<dbReference type="AlphaFoldDB" id="A0A432X7D7"/>
<comment type="caution">
    <text evidence="2">The sequence shown here is derived from an EMBL/GenBank/DDBJ whole genome shotgun (WGS) entry which is preliminary data.</text>
</comment>
<sequence length="166" mass="18901">MAKHSKKDSNYRTILGFTLSKKGWNNVLIYLVLILMFVFYFMQHDSGKIAAQAGWQPFSERTLVAIADHKVALIRVGNQWQVQRGEPLAEDAQSRWLQAWQQLTLKPTEALLQGREYQVELTFADTEGSVRVGVFFYNGEALVALPGADTVFRVTSSQRDLQAHHF</sequence>
<keyword evidence="1" id="KW-1133">Transmembrane helix</keyword>
<dbReference type="OrthoDB" id="5587008at2"/>